<dbReference type="AlphaFoldDB" id="A0A224Z165"/>
<reference evidence="1" key="1">
    <citation type="journal article" date="2017" name="Parasit. Vectors">
        <title>Sialotranscriptomics of Rhipicephalus zambeziensis reveals intricate expression profiles of secretory proteins and suggests tight temporal transcriptional regulation during blood-feeding.</title>
        <authorList>
            <person name="de Castro M.H."/>
            <person name="de Klerk D."/>
            <person name="Pienaar R."/>
            <person name="Rees D.J.G."/>
            <person name="Mans B.J."/>
        </authorList>
    </citation>
    <scope>NUCLEOTIDE SEQUENCE</scope>
    <source>
        <tissue evidence="1">Salivary glands</tissue>
    </source>
</reference>
<accession>A0A224Z165</accession>
<proteinExistence type="predicted"/>
<dbReference type="EMBL" id="GFPF01008828">
    <property type="protein sequence ID" value="MAA19974.1"/>
    <property type="molecule type" value="Transcribed_RNA"/>
</dbReference>
<protein>
    <submittedName>
        <fullName evidence="1">Uncharacterized protein</fullName>
    </submittedName>
</protein>
<evidence type="ECO:0000313" key="1">
    <source>
        <dbReference type="EMBL" id="MAA19974.1"/>
    </source>
</evidence>
<name>A0A224Z165_9ACAR</name>
<sequence length="150" mass="16932">MTTTRRKALFLIHRKVVLLLKCKERCQHYTDTVPSHSLALFHLLLSKGMDVLFLLLCSLGAAKGKNPAESLNAVPWLRSVWQTSHFLRTSKCLFQVCLLTLHMFLENSHHGKAQNHASVQTNSIAVKGQHICAHSVSLAYSQCNNLRMIK</sequence>
<organism evidence="1">
    <name type="scientific">Rhipicephalus zambeziensis</name>
    <dbReference type="NCBI Taxonomy" id="60191"/>
    <lineage>
        <taxon>Eukaryota</taxon>
        <taxon>Metazoa</taxon>
        <taxon>Ecdysozoa</taxon>
        <taxon>Arthropoda</taxon>
        <taxon>Chelicerata</taxon>
        <taxon>Arachnida</taxon>
        <taxon>Acari</taxon>
        <taxon>Parasitiformes</taxon>
        <taxon>Ixodida</taxon>
        <taxon>Ixodoidea</taxon>
        <taxon>Ixodidae</taxon>
        <taxon>Rhipicephalinae</taxon>
        <taxon>Rhipicephalus</taxon>
        <taxon>Rhipicephalus</taxon>
    </lineage>
</organism>